<evidence type="ECO:0000259" key="1">
    <source>
        <dbReference type="Pfam" id="PF00561"/>
    </source>
</evidence>
<sequence length="262" mass="28646">MRLIASGEVRLAVYEQGDPASPTIVLLHGYPDDHRVWDQVADLLQDRFHVVRYDVRGAGGSSAPRAVGAYRLDRLAADMDAVLDAVGKPKVHLAAHDWGSIQGWYFAGRSDRLASFTSLGGPGLDQAAAFFRQAGPLRAAGQLMRSWYIAAFQLPVLPELVMAPLARALGATAADARNGLKLYRANMAGGLRRPGDPHVNVPVQLIESTRDHYVSPWLLASLGQWAPKFRHRRIVADHWAQRSRPETVAALIAEFAEWTTGG</sequence>
<dbReference type="InterPro" id="IPR029058">
    <property type="entry name" value="AB_hydrolase_fold"/>
</dbReference>
<dbReference type="Gene3D" id="3.40.50.1820">
    <property type="entry name" value="alpha/beta hydrolase"/>
    <property type="match status" value="1"/>
</dbReference>
<dbReference type="EMBL" id="JACIBV010000001">
    <property type="protein sequence ID" value="MBB3729218.1"/>
    <property type="molecule type" value="Genomic_DNA"/>
</dbReference>
<dbReference type="Pfam" id="PF00561">
    <property type="entry name" value="Abhydrolase_1"/>
    <property type="match status" value="1"/>
</dbReference>
<name>A0A7W5YCD7_9ACTN</name>
<dbReference type="Proteomes" id="UP000579945">
    <property type="component" value="Unassembled WGS sequence"/>
</dbReference>
<accession>A0A7W5YCD7</accession>
<evidence type="ECO:0000313" key="2">
    <source>
        <dbReference type="EMBL" id="MBB3729218.1"/>
    </source>
</evidence>
<dbReference type="AlphaFoldDB" id="A0A7W5YCD7"/>
<comment type="caution">
    <text evidence="2">The sequence shown here is derived from an EMBL/GenBank/DDBJ whole genome shotgun (WGS) entry which is preliminary data.</text>
</comment>
<evidence type="ECO:0000313" key="3">
    <source>
        <dbReference type="Proteomes" id="UP000579945"/>
    </source>
</evidence>
<organism evidence="2 3">
    <name type="scientific">Nonomuraea dietziae</name>
    <dbReference type="NCBI Taxonomy" id="65515"/>
    <lineage>
        <taxon>Bacteria</taxon>
        <taxon>Bacillati</taxon>
        <taxon>Actinomycetota</taxon>
        <taxon>Actinomycetes</taxon>
        <taxon>Streptosporangiales</taxon>
        <taxon>Streptosporangiaceae</taxon>
        <taxon>Nonomuraea</taxon>
    </lineage>
</organism>
<gene>
    <name evidence="2" type="ORF">FHR33_005078</name>
</gene>
<keyword evidence="3" id="KW-1185">Reference proteome</keyword>
<dbReference type="SUPFAM" id="SSF53474">
    <property type="entry name" value="alpha/beta-Hydrolases"/>
    <property type="match status" value="1"/>
</dbReference>
<dbReference type="InterPro" id="IPR000073">
    <property type="entry name" value="AB_hydrolase_1"/>
</dbReference>
<dbReference type="RefSeq" id="WP_183652200.1">
    <property type="nucleotide sequence ID" value="NZ_BAAAXX010000075.1"/>
</dbReference>
<feature type="domain" description="AB hydrolase-1" evidence="1">
    <location>
        <begin position="22"/>
        <end position="155"/>
    </location>
</feature>
<dbReference type="GeneID" id="95391411"/>
<dbReference type="GO" id="GO:0003824">
    <property type="term" value="F:catalytic activity"/>
    <property type="evidence" value="ECO:0007669"/>
    <property type="project" value="UniProtKB-ARBA"/>
</dbReference>
<dbReference type="PANTHER" id="PTHR43329">
    <property type="entry name" value="EPOXIDE HYDROLASE"/>
    <property type="match status" value="1"/>
</dbReference>
<protein>
    <submittedName>
        <fullName evidence="2">Pimeloyl-ACP methyl ester carboxylesterase</fullName>
    </submittedName>
</protein>
<proteinExistence type="predicted"/>
<reference evidence="2 3" key="1">
    <citation type="submission" date="2020-08" db="EMBL/GenBank/DDBJ databases">
        <title>Sequencing the genomes of 1000 actinobacteria strains.</title>
        <authorList>
            <person name="Klenk H.-P."/>
        </authorList>
    </citation>
    <scope>NUCLEOTIDE SEQUENCE [LARGE SCALE GENOMIC DNA]</scope>
    <source>
        <strain evidence="2 3">DSM 44320</strain>
    </source>
</reference>